<dbReference type="InterPro" id="IPR011258">
    <property type="entry name" value="BPG-indep_PGM_N"/>
</dbReference>
<keyword evidence="7 10" id="KW-0464">Manganese</keyword>
<evidence type="ECO:0000256" key="12">
    <source>
        <dbReference type="PIRSR" id="PIRSR001492-2"/>
    </source>
</evidence>
<dbReference type="Gene3D" id="3.40.1450.10">
    <property type="entry name" value="BPG-independent phosphoglycerate mutase, domain B"/>
    <property type="match status" value="1"/>
</dbReference>
<dbReference type="InterPro" id="IPR036646">
    <property type="entry name" value="PGAM_B_sf"/>
</dbReference>
<dbReference type="AlphaFoldDB" id="A0A2U2AFU8"/>
<dbReference type="EMBL" id="QEWQ01000002">
    <property type="protein sequence ID" value="PWD81525.1"/>
    <property type="molecule type" value="Genomic_DNA"/>
</dbReference>
<feature type="binding site" evidence="10 13">
    <location>
        <position position="441"/>
    </location>
    <ligand>
        <name>Mn(2+)</name>
        <dbReference type="ChEBI" id="CHEBI:29035"/>
        <label>2</label>
    </ligand>
</feature>
<feature type="binding site" evidence="10 13">
    <location>
        <position position="440"/>
    </location>
    <ligand>
        <name>Mn(2+)</name>
        <dbReference type="ChEBI" id="CHEBI:29035"/>
        <label>2</label>
    </ligand>
</feature>
<evidence type="ECO:0000256" key="11">
    <source>
        <dbReference type="PIRSR" id="PIRSR001492-1"/>
    </source>
</evidence>
<dbReference type="UniPathway" id="UPA00109">
    <property type="reaction ID" value="UER00186"/>
</dbReference>
<feature type="binding site" evidence="10 13">
    <location>
        <position position="63"/>
    </location>
    <ligand>
        <name>Mn(2+)</name>
        <dbReference type="ChEBI" id="CHEBI:29035"/>
        <label>2</label>
    </ligand>
</feature>
<dbReference type="GO" id="GO:0030145">
    <property type="term" value="F:manganese ion binding"/>
    <property type="evidence" value="ECO:0007669"/>
    <property type="project" value="UniProtKB-UniRule"/>
</dbReference>
<dbReference type="PANTHER" id="PTHR31637">
    <property type="entry name" value="2,3-BISPHOSPHOGLYCERATE-INDEPENDENT PHOSPHOGLYCERATE MUTASE"/>
    <property type="match status" value="1"/>
</dbReference>
<dbReference type="NCBIfam" id="TIGR01307">
    <property type="entry name" value="pgm_bpd_ind"/>
    <property type="match status" value="1"/>
</dbReference>
<feature type="domain" description="BPG-independent PGAM N-terminal" evidence="15">
    <location>
        <begin position="83"/>
        <end position="295"/>
    </location>
</feature>
<feature type="binding site" evidence="10 12">
    <location>
        <position position="124"/>
    </location>
    <ligand>
        <name>substrate</name>
    </ligand>
</feature>
<feature type="binding site" evidence="10 13">
    <location>
        <position position="403"/>
    </location>
    <ligand>
        <name>Mn(2+)</name>
        <dbReference type="ChEBI" id="CHEBI:29035"/>
        <label>1</label>
    </ligand>
</feature>
<dbReference type="GO" id="GO:0006096">
    <property type="term" value="P:glycolytic process"/>
    <property type="evidence" value="ECO:0007669"/>
    <property type="project" value="UniProtKB-UniRule"/>
</dbReference>
<comment type="subunit">
    <text evidence="10">Monomer.</text>
</comment>
<dbReference type="SUPFAM" id="SSF53649">
    <property type="entry name" value="Alkaline phosphatase-like"/>
    <property type="match status" value="1"/>
</dbReference>
<comment type="caution">
    <text evidence="16">The sequence shown here is derived from an EMBL/GenBank/DDBJ whole genome shotgun (WGS) entry which is preliminary data.</text>
</comment>
<evidence type="ECO:0000256" key="2">
    <source>
        <dbReference type="ARBA" id="ARBA00004798"/>
    </source>
</evidence>
<dbReference type="SUPFAM" id="SSF64158">
    <property type="entry name" value="2,3-Bisphosphoglycerate-independent phosphoglycerate mutase, substrate-binding domain"/>
    <property type="match status" value="1"/>
</dbReference>
<feature type="binding site" evidence="10 12">
    <location>
        <begin position="154"/>
        <end position="155"/>
    </location>
    <ligand>
        <name>substrate</name>
    </ligand>
</feature>
<name>A0A2U2AFU8_9GAMM</name>
<feature type="active site" description="Phosphoserine intermediate" evidence="10 11">
    <location>
        <position position="63"/>
    </location>
</feature>
<evidence type="ECO:0000256" key="13">
    <source>
        <dbReference type="PIRSR" id="PIRSR001492-3"/>
    </source>
</evidence>
<dbReference type="PIRSF" id="PIRSF001492">
    <property type="entry name" value="IPGAM"/>
    <property type="match status" value="1"/>
</dbReference>
<dbReference type="Gene3D" id="3.40.720.10">
    <property type="entry name" value="Alkaline Phosphatase, subunit A"/>
    <property type="match status" value="1"/>
</dbReference>
<dbReference type="EC" id="5.4.2.12" evidence="4 10"/>
<feature type="binding site" evidence="10 12">
    <location>
        <position position="332"/>
    </location>
    <ligand>
        <name>substrate</name>
    </ligand>
</feature>
<evidence type="ECO:0000256" key="5">
    <source>
        <dbReference type="ARBA" id="ARBA00022723"/>
    </source>
</evidence>
<dbReference type="InterPro" id="IPR005995">
    <property type="entry name" value="Pgm_bpd_ind"/>
</dbReference>
<comment type="cofactor">
    <cofactor evidence="10">
        <name>Mn(2+)</name>
        <dbReference type="ChEBI" id="CHEBI:29035"/>
    </cofactor>
    <text evidence="10">Binds 2 manganese ions per subunit.</text>
</comment>
<organism evidence="16 17">
    <name type="scientific">Ignatzschineria ureiclastica</name>
    <dbReference type="NCBI Taxonomy" id="472582"/>
    <lineage>
        <taxon>Bacteria</taxon>
        <taxon>Pseudomonadati</taxon>
        <taxon>Pseudomonadota</taxon>
        <taxon>Gammaproteobacteria</taxon>
        <taxon>Cardiobacteriales</taxon>
        <taxon>Ignatzschineriaceae</taxon>
        <taxon>Ignatzschineria</taxon>
    </lineage>
</organism>
<accession>A0A2U2AFU8</accession>
<feature type="binding site" evidence="10 13">
    <location>
        <position position="399"/>
    </location>
    <ligand>
        <name>Mn(2+)</name>
        <dbReference type="ChEBI" id="CHEBI:29035"/>
        <label>1</label>
    </ligand>
</feature>
<evidence type="ECO:0000259" key="15">
    <source>
        <dbReference type="Pfam" id="PF06415"/>
    </source>
</evidence>
<comment type="catalytic activity">
    <reaction evidence="1 10">
        <text>(2R)-2-phosphoglycerate = (2R)-3-phosphoglycerate</text>
        <dbReference type="Rhea" id="RHEA:15901"/>
        <dbReference type="ChEBI" id="CHEBI:58272"/>
        <dbReference type="ChEBI" id="CHEBI:58289"/>
        <dbReference type="EC" id="5.4.2.12"/>
    </reaction>
</comment>
<evidence type="ECO:0000256" key="1">
    <source>
        <dbReference type="ARBA" id="ARBA00000370"/>
    </source>
</evidence>
<feature type="binding site" evidence="10 13">
    <location>
        <position position="13"/>
    </location>
    <ligand>
        <name>Mn(2+)</name>
        <dbReference type="ChEBI" id="CHEBI:29035"/>
        <label>2</label>
    </ligand>
</feature>
<keyword evidence="5 10" id="KW-0479">Metal-binding</keyword>
<dbReference type="CDD" id="cd16010">
    <property type="entry name" value="iPGM"/>
    <property type="match status" value="1"/>
</dbReference>
<evidence type="ECO:0000313" key="17">
    <source>
        <dbReference type="Proteomes" id="UP000245020"/>
    </source>
</evidence>
<feature type="binding site" evidence="10 12">
    <location>
        <position position="186"/>
    </location>
    <ligand>
        <name>substrate</name>
    </ligand>
</feature>
<dbReference type="GO" id="GO:0005829">
    <property type="term" value="C:cytosol"/>
    <property type="evidence" value="ECO:0007669"/>
    <property type="project" value="TreeGrafter"/>
</dbReference>
<keyword evidence="17" id="KW-1185">Reference proteome</keyword>
<comment type="function">
    <text evidence="10">Catalyzes the interconversion of 2-phosphoglycerate and 3-phosphoglycerate.</text>
</comment>
<dbReference type="Pfam" id="PF06415">
    <property type="entry name" value="iPGM_N"/>
    <property type="match status" value="1"/>
</dbReference>
<feature type="binding site" evidence="10 12">
    <location>
        <position position="192"/>
    </location>
    <ligand>
        <name>substrate</name>
    </ligand>
</feature>
<evidence type="ECO:0000256" key="7">
    <source>
        <dbReference type="ARBA" id="ARBA00023211"/>
    </source>
</evidence>
<feature type="binding site" evidence="10 13">
    <location>
        <position position="459"/>
    </location>
    <ligand>
        <name>Mn(2+)</name>
        <dbReference type="ChEBI" id="CHEBI:29035"/>
        <label>1</label>
    </ligand>
</feature>
<evidence type="ECO:0000259" key="14">
    <source>
        <dbReference type="Pfam" id="PF01676"/>
    </source>
</evidence>
<evidence type="ECO:0000256" key="3">
    <source>
        <dbReference type="ARBA" id="ARBA00008819"/>
    </source>
</evidence>
<keyword evidence="6 10" id="KW-0324">Glycolysis</keyword>
<proteinExistence type="inferred from homology"/>
<dbReference type="PANTHER" id="PTHR31637:SF0">
    <property type="entry name" value="2,3-BISPHOSPHOGLYCERATE-INDEPENDENT PHOSPHOGLYCERATE MUTASE"/>
    <property type="match status" value="1"/>
</dbReference>
<gene>
    <name evidence="10" type="primary">gpmI</name>
    <name evidence="16" type="ORF">DC083_03520</name>
</gene>
<dbReference type="Proteomes" id="UP000245020">
    <property type="component" value="Unassembled WGS sequence"/>
</dbReference>
<reference evidence="17" key="1">
    <citation type="submission" date="2018-05" db="EMBL/GenBank/DDBJ databases">
        <title>Ignatzschineria dubaiensis sp. nov., isolated from necrotic foot tissues of dromedaries (Camelus dromedarius) and associated maggots in Dubai, United Arab Emirates.</title>
        <authorList>
            <person name="Tsang C.C."/>
            <person name="Tang J.Y.M."/>
            <person name="Fong J.Y.H."/>
            <person name="Kinne J."/>
            <person name="Lee H.H."/>
            <person name="Joseph M."/>
            <person name="Jose S."/>
            <person name="Schuster R.K."/>
            <person name="Tang Y."/>
            <person name="Sivakumar S."/>
            <person name="Chen J.H.K."/>
            <person name="Teng J.L.L."/>
            <person name="Lau S.K.P."/>
            <person name="Wernery U."/>
            <person name="Woo P.C.Y."/>
        </authorList>
    </citation>
    <scope>NUCLEOTIDE SEQUENCE [LARGE SCALE GENOMIC DNA]</scope>
    <source>
        <strain evidence="17">KCTC 22644</strain>
    </source>
</reference>
<comment type="similarity">
    <text evidence="3 10">Belongs to the BPG-independent phosphoglycerate mutase family.</text>
</comment>
<dbReference type="HAMAP" id="MF_01038">
    <property type="entry name" value="GpmI"/>
    <property type="match status" value="1"/>
</dbReference>
<protein>
    <recommendedName>
        <fullName evidence="9 10">2,3-bisphosphoglycerate-independent phosphoglycerate mutase</fullName>
        <shortName evidence="10">BPG-independent PGAM</shortName>
        <shortName evidence="10">Phosphoglyceromutase</shortName>
        <shortName evidence="10">iPGM</shortName>
        <ecNumber evidence="4 10">5.4.2.12</ecNumber>
    </recommendedName>
</protein>
<dbReference type="GO" id="GO:0004619">
    <property type="term" value="F:phosphoglycerate mutase activity"/>
    <property type="evidence" value="ECO:0007669"/>
    <property type="project" value="UniProtKB-UniRule"/>
</dbReference>
<feature type="binding site" evidence="10 12">
    <location>
        <begin position="258"/>
        <end position="261"/>
    </location>
    <ligand>
        <name>substrate</name>
    </ligand>
</feature>
<feature type="domain" description="Metalloenzyme" evidence="14">
    <location>
        <begin position="5"/>
        <end position="492"/>
    </location>
</feature>
<evidence type="ECO:0000256" key="4">
    <source>
        <dbReference type="ARBA" id="ARBA00012026"/>
    </source>
</evidence>
<dbReference type="Pfam" id="PF01676">
    <property type="entry name" value="Metalloenzyme"/>
    <property type="match status" value="1"/>
</dbReference>
<evidence type="ECO:0000256" key="6">
    <source>
        <dbReference type="ARBA" id="ARBA00023152"/>
    </source>
</evidence>
<sequence length="509" mass="56390">MAIPKPIVLCILDGWGFRQELENNAVATAKTPNWDHLREVGAVTLIKTSGEAVGLPDGQMGNSEVGHMNIGAGRVVNQDFTRITKDVRSGAFNDNPIFNKTMDDLLANDKALHIFGLLSPGGVHSDEKHIFALMELAAKKGLNKIYLHAFLDGRDMPPQSAAPSLEKADALFAKLGRGRIATMIGRYYAMDRDNRWERVEQAYNLVSQGIGEFQADNAEAGLKAAYERGENDEFVKATVIGEPVKMEDGDAVIFMNFRADRAREISYPFVEDDFDGFKPQYRPKLSHFVSLTEYKAELPTEIAYPPLELKNGLGEVLSTRGYTQLRIAETEKYPHVTFFFNGGEEHVFKGEERILVNSPKVATYDLQPEMSAPEVTTKLVEAIESEKFDVIICNYANPDMVGHTGVFEAIVKAIETVDDGLGKVYDAVKKVGGEMLVTADHGNAEKNWDDKNNQPHTAHTTTPVPLIYVGRRATLEPDGALCDLAPTILYLLDEKQPAEMTGKNLIHFQ</sequence>
<evidence type="ECO:0000256" key="10">
    <source>
        <dbReference type="HAMAP-Rule" id="MF_01038"/>
    </source>
</evidence>
<dbReference type="RefSeq" id="WP_109188883.1">
    <property type="nucleotide sequence ID" value="NZ_BMYA01000005.1"/>
</dbReference>
<dbReference type="InterPro" id="IPR006124">
    <property type="entry name" value="Metalloenzyme"/>
</dbReference>
<evidence type="ECO:0000313" key="16">
    <source>
        <dbReference type="EMBL" id="PWD81525.1"/>
    </source>
</evidence>
<dbReference type="GO" id="GO:0006007">
    <property type="term" value="P:glucose catabolic process"/>
    <property type="evidence" value="ECO:0007669"/>
    <property type="project" value="InterPro"/>
</dbReference>
<keyword evidence="8 10" id="KW-0413">Isomerase</keyword>
<dbReference type="FunFam" id="3.40.1450.10:FF:000001">
    <property type="entry name" value="2,3-bisphosphoglycerate-independent phosphoglycerate mutase"/>
    <property type="match status" value="1"/>
</dbReference>
<evidence type="ECO:0000256" key="9">
    <source>
        <dbReference type="ARBA" id="ARBA00071648"/>
    </source>
</evidence>
<dbReference type="InterPro" id="IPR017850">
    <property type="entry name" value="Alkaline_phosphatase_core_sf"/>
</dbReference>
<comment type="pathway">
    <text evidence="2 10">Carbohydrate degradation; glycolysis; pyruvate from D-glyceraldehyde 3-phosphate: step 3/5.</text>
</comment>
<dbReference type="OrthoDB" id="9800863at2"/>
<evidence type="ECO:0000256" key="8">
    <source>
        <dbReference type="ARBA" id="ARBA00023235"/>
    </source>
</evidence>